<gene>
    <name evidence="2" type="ORF">Esi_0002_0247</name>
</gene>
<feature type="transmembrane region" description="Helical" evidence="1">
    <location>
        <begin position="50"/>
        <end position="69"/>
    </location>
</feature>
<dbReference type="PANTHER" id="PTHR18640:SF14">
    <property type="entry name" value="SODIUM BILE ACID SYMPORTER FAMILY"/>
    <property type="match status" value="1"/>
</dbReference>
<dbReference type="Proteomes" id="UP000002630">
    <property type="component" value="Linkage Group LG02"/>
</dbReference>
<dbReference type="Pfam" id="PF13593">
    <property type="entry name" value="SBF_like"/>
    <property type="match status" value="1"/>
</dbReference>
<name>D7FQA3_ECTSI</name>
<feature type="transmembrane region" description="Helical" evidence="1">
    <location>
        <begin position="85"/>
        <end position="104"/>
    </location>
</feature>
<dbReference type="AlphaFoldDB" id="D7FQA3"/>
<accession>D7FQA3</accession>
<proteinExistence type="predicted"/>
<dbReference type="OMA" id="NCAPATI"/>
<sequence>MTTLVESRGQRVQKFCIKNVLPLGFFVVLVIALAWPAPGKAVAKPKVGDYRLVQTINVIVIFIISGLTLKTDDIKEALSKEGRWGYIYGVVAILGITGAVGFVAAEIPFDVDEFSYGLSVFCVVPTTLSSGVTLVMNAGGNDALALLLTVTTNLLGVVTVPFYVKGVVNAGEDASIDPVGLLVKLIISVLVPLVVGKVIREAVPGAKARVKRFKVRLSLTSSAMLIMVVWQTLSRAQDNLTSVAFTQILSVIASGIGLHLVYLSINYPICKYILKLKRREFKAVVLMSSQKTLPVSVTVIGFLGNVGQEGLMTIPCIVGHMSQLFMDAYIASRWANDDVAAVEDEAEGAKTNGVVSTI</sequence>
<keyword evidence="1" id="KW-1133">Transmembrane helix</keyword>
<dbReference type="EMBL" id="FN648375">
    <property type="protein sequence ID" value="CBJ48435.1"/>
    <property type="molecule type" value="Genomic_DNA"/>
</dbReference>
<feature type="transmembrane region" description="Helical" evidence="1">
    <location>
        <begin position="215"/>
        <end position="233"/>
    </location>
</feature>
<evidence type="ECO:0000313" key="2">
    <source>
        <dbReference type="EMBL" id="CBJ48435.1"/>
    </source>
</evidence>
<dbReference type="OrthoDB" id="188035at2759"/>
<evidence type="ECO:0000256" key="1">
    <source>
        <dbReference type="SAM" id="Phobius"/>
    </source>
</evidence>
<feature type="transmembrane region" description="Helical" evidence="1">
    <location>
        <begin position="143"/>
        <end position="164"/>
    </location>
</feature>
<dbReference type="InterPro" id="IPR038770">
    <property type="entry name" value="Na+/solute_symporter_sf"/>
</dbReference>
<keyword evidence="1" id="KW-0812">Transmembrane</keyword>
<dbReference type="GO" id="GO:0009941">
    <property type="term" value="C:chloroplast envelope"/>
    <property type="evidence" value="ECO:0007669"/>
    <property type="project" value="TreeGrafter"/>
</dbReference>
<dbReference type="EMBL" id="FN649727">
    <property type="protein sequence ID" value="CBJ48435.1"/>
    <property type="molecule type" value="Genomic_DNA"/>
</dbReference>
<dbReference type="InterPro" id="IPR016833">
    <property type="entry name" value="Put_Na-Bile_cotransptr"/>
</dbReference>
<feature type="transmembrane region" description="Helical" evidence="1">
    <location>
        <begin position="116"/>
        <end position="136"/>
    </location>
</feature>
<feature type="transmembrane region" description="Helical" evidence="1">
    <location>
        <begin position="176"/>
        <end position="195"/>
    </location>
</feature>
<organism evidence="2 3">
    <name type="scientific">Ectocarpus siliculosus</name>
    <name type="common">Brown alga</name>
    <name type="synonym">Conferva siliculosa</name>
    <dbReference type="NCBI Taxonomy" id="2880"/>
    <lineage>
        <taxon>Eukaryota</taxon>
        <taxon>Sar</taxon>
        <taxon>Stramenopiles</taxon>
        <taxon>Ochrophyta</taxon>
        <taxon>PX clade</taxon>
        <taxon>Phaeophyceae</taxon>
        <taxon>Ectocarpales</taxon>
        <taxon>Ectocarpaceae</taxon>
        <taxon>Ectocarpus</taxon>
    </lineage>
</organism>
<protein>
    <submittedName>
        <fullName evidence="2">Cysteine proteinase Cathepsin F (ISS)</fullName>
    </submittedName>
</protein>
<keyword evidence="1" id="KW-0472">Membrane</keyword>
<reference evidence="2 3" key="1">
    <citation type="journal article" date="2010" name="Nature">
        <title>The Ectocarpus genome and the independent evolution of multicellularity in brown algae.</title>
        <authorList>
            <person name="Cock J.M."/>
            <person name="Sterck L."/>
            <person name="Rouze P."/>
            <person name="Scornet D."/>
            <person name="Allen A.E."/>
            <person name="Amoutzias G."/>
            <person name="Anthouard V."/>
            <person name="Artiguenave F."/>
            <person name="Aury J.M."/>
            <person name="Badger J.H."/>
            <person name="Beszteri B."/>
            <person name="Billiau K."/>
            <person name="Bonnet E."/>
            <person name="Bothwell J.H."/>
            <person name="Bowler C."/>
            <person name="Boyen C."/>
            <person name="Brownlee C."/>
            <person name="Carrano C.J."/>
            <person name="Charrier B."/>
            <person name="Cho G.Y."/>
            <person name="Coelho S.M."/>
            <person name="Collen J."/>
            <person name="Corre E."/>
            <person name="Da Silva C."/>
            <person name="Delage L."/>
            <person name="Delaroque N."/>
            <person name="Dittami S.M."/>
            <person name="Doulbeau S."/>
            <person name="Elias M."/>
            <person name="Farnham G."/>
            <person name="Gachon C.M."/>
            <person name="Gschloessl B."/>
            <person name="Heesch S."/>
            <person name="Jabbari K."/>
            <person name="Jubin C."/>
            <person name="Kawai H."/>
            <person name="Kimura K."/>
            <person name="Kloareg B."/>
            <person name="Kupper F.C."/>
            <person name="Lang D."/>
            <person name="Le Bail A."/>
            <person name="Leblanc C."/>
            <person name="Lerouge P."/>
            <person name="Lohr M."/>
            <person name="Lopez P.J."/>
            <person name="Martens C."/>
            <person name="Maumus F."/>
            <person name="Michel G."/>
            <person name="Miranda-Saavedra D."/>
            <person name="Morales J."/>
            <person name="Moreau H."/>
            <person name="Motomura T."/>
            <person name="Nagasato C."/>
            <person name="Napoli C.A."/>
            <person name="Nelson D.R."/>
            <person name="Nyvall-Collen P."/>
            <person name="Peters A.F."/>
            <person name="Pommier C."/>
            <person name="Potin P."/>
            <person name="Poulain J."/>
            <person name="Quesneville H."/>
            <person name="Read B."/>
            <person name="Rensing S.A."/>
            <person name="Ritter A."/>
            <person name="Rousvoal S."/>
            <person name="Samanta M."/>
            <person name="Samson G."/>
            <person name="Schroeder D.C."/>
            <person name="Segurens B."/>
            <person name="Strittmatter M."/>
            <person name="Tonon T."/>
            <person name="Tregear J.W."/>
            <person name="Valentin K."/>
            <person name="von Dassow P."/>
            <person name="Yamagishi T."/>
            <person name="Van de Peer Y."/>
            <person name="Wincker P."/>
        </authorList>
    </citation>
    <scope>NUCLEOTIDE SEQUENCE [LARGE SCALE GENOMIC DNA]</scope>
    <source>
        <strain evidence="3">Ec32 / CCAP1310/4</strain>
    </source>
</reference>
<dbReference type="PANTHER" id="PTHR18640">
    <property type="entry name" value="SOLUTE CARRIER FAMILY 10 MEMBER 7"/>
    <property type="match status" value="1"/>
</dbReference>
<feature type="transmembrane region" description="Helical" evidence="1">
    <location>
        <begin position="245"/>
        <end position="269"/>
    </location>
</feature>
<dbReference type="Gene3D" id="1.20.1530.20">
    <property type="match status" value="1"/>
</dbReference>
<feature type="transmembrane region" description="Helical" evidence="1">
    <location>
        <begin position="20"/>
        <end position="38"/>
    </location>
</feature>
<keyword evidence="3" id="KW-1185">Reference proteome</keyword>
<evidence type="ECO:0000313" key="3">
    <source>
        <dbReference type="Proteomes" id="UP000002630"/>
    </source>
</evidence>
<dbReference type="InParanoid" id="D7FQA3"/>
<dbReference type="eggNOG" id="KOG4821">
    <property type="taxonomic scope" value="Eukaryota"/>
</dbReference>